<evidence type="ECO:0000313" key="5">
    <source>
        <dbReference type="EMBL" id="SFA50670.1"/>
    </source>
</evidence>
<organism evidence="5 6">
    <name type="scientific">Rhodococcoides kroppenstedtii</name>
    <dbReference type="NCBI Taxonomy" id="293050"/>
    <lineage>
        <taxon>Bacteria</taxon>
        <taxon>Bacillati</taxon>
        <taxon>Actinomycetota</taxon>
        <taxon>Actinomycetes</taxon>
        <taxon>Mycobacteriales</taxon>
        <taxon>Nocardiaceae</taxon>
        <taxon>Rhodococcoides</taxon>
    </lineage>
</organism>
<dbReference type="SUPFAM" id="SSF51735">
    <property type="entry name" value="NAD(P)-binding Rossmann-fold domains"/>
    <property type="match status" value="1"/>
</dbReference>
<dbReference type="Proteomes" id="UP000182054">
    <property type="component" value="Unassembled WGS sequence"/>
</dbReference>
<dbReference type="PRINTS" id="PR00081">
    <property type="entry name" value="GDHRDH"/>
</dbReference>
<dbReference type="Gene3D" id="3.40.50.720">
    <property type="entry name" value="NAD(P)-binding Rossmann-like Domain"/>
    <property type="match status" value="1"/>
</dbReference>
<gene>
    <name evidence="5" type="ORF">SAMN05444374_106104</name>
</gene>
<dbReference type="FunFam" id="3.40.50.720:FF:000097">
    <property type="entry name" value="SDR family oxidoreductase"/>
    <property type="match status" value="1"/>
</dbReference>
<evidence type="ECO:0000256" key="1">
    <source>
        <dbReference type="ARBA" id="ARBA00006484"/>
    </source>
</evidence>
<accession>A0A1I0TG01</accession>
<dbReference type="InterPro" id="IPR057326">
    <property type="entry name" value="KR_dom"/>
</dbReference>
<dbReference type="GeneID" id="85485824"/>
<dbReference type="InterPro" id="IPR036291">
    <property type="entry name" value="NAD(P)-bd_dom_sf"/>
</dbReference>
<evidence type="ECO:0000313" key="6">
    <source>
        <dbReference type="Proteomes" id="UP000182054"/>
    </source>
</evidence>
<dbReference type="Pfam" id="PF13561">
    <property type="entry name" value="adh_short_C2"/>
    <property type="match status" value="1"/>
</dbReference>
<evidence type="ECO:0000256" key="2">
    <source>
        <dbReference type="ARBA" id="ARBA00023002"/>
    </source>
</evidence>
<dbReference type="PROSITE" id="PS00061">
    <property type="entry name" value="ADH_SHORT"/>
    <property type="match status" value="1"/>
</dbReference>
<name>A0A1I0TG01_9NOCA</name>
<feature type="compositionally biased region" description="Basic and acidic residues" evidence="3">
    <location>
        <begin position="33"/>
        <end position="44"/>
    </location>
</feature>
<reference evidence="5 6" key="1">
    <citation type="submission" date="2016-10" db="EMBL/GenBank/DDBJ databases">
        <authorList>
            <person name="de Groot N.N."/>
        </authorList>
    </citation>
    <scope>NUCLEOTIDE SEQUENCE [LARGE SCALE GENOMIC DNA]</scope>
    <source>
        <strain evidence="5 6">DSM 44908</strain>
    </source>
</reference>
<dbReference type="PANTHER" id="PTHR48107">
    <property type="entry name" value="NADPH-DEPENDENT ALDEHYDE REDUCTASE-LIKE PROTEIN, CHLOROPLASTIC-RELATED"/>
    <property type="match status" value="1"/>
</dbReference>
<protein>
    <recommendedName>
        <fullName evidence="4">Ketoreductase domain-containing protein</fullName>
    </recommendedName>
</protein>
<evidence type="ECO:0000259" key="4">
    <source>
        <dbReference type="SMART" id="SM00822"/>
    </source>
</evidence>
<dbReference type="InterPro" id="IPR020904">
    <property type="entry name" value="Sc_DH/Rdtase_CS"/>
</dbReference>
<dbReference type="InterPro" id="IPR002347">
    <property type="entry name" value="SDR_fam"/>
</dbReference>
<dbReference type="SMART" id="SM00822">
    <property type="entry name" value="PKS_KR"/>
    <property type="match status" value="1"/>
</dbReference>
<evidence type="ECO:0000256" key="3">
    <source>
        <dbReference type="SAM" id="MobiDB-lite"/>
    </source>
</evidence>
<dbReference type="AlphaFoldDB" id="A0A1I0TG01"/>
<dbReference type="PANTHER" id="PTHR48107:SF16">
    <property type="entry name" value="NADPH-DEPENDENT ALDEHYDE REDUCTASE 1, CHLOROPLASTIC"/>
    <property type="match status" value="1"/>
</dbReference>
<dbReference type="RefSeq" id="WP_068104444.1">
    <property type="nucleotide sequence ID" value="NZ_CP135915.1"/>
</dbReference>
<dbReference type="EMBL" id="FOJN01000006">
    <property type="protein sequence ID" value="SFA50670.1"/>
    <property type="molecule type" value="Genomic_DNA"/>
</dbReference>
<feature type="region of interest" description="Disordered" evidence="3">
    <location>
        <begin position="15"/>
        <end position="46"/>
    </location>
</feature>
<feature type="domain" description="Ketoreductase" evidence="4">
    <location>
        <begin position="53"/>
        <end position="239"/>
    </location>
</feature>
<keyword evidence="2" id="KW-0560">Oxidoreductase</keyword>
<dbReference type="GO" id="GO:0016614">
    <property type="term" value="F:oxidoreductase activity, acting on CH-OH group of donors"/>
    <property type="evidence" value="ECO:0007669"/>
    <property type="project" value="UniProtKB-ARBA"/>
</dbReference>
<proteinExistence type="inferred from homology"/>
<comment type="similarity">
    <text evidence="1">Belongs to the short-chain dehydrogenases/reductases (SDR) family.</text>
</comment>
<sequence>MTDQYTFTDPVTQYRQEGFPEQHQDPPGLAADLEPRADHGERSYRGTGRLTGRKALITGADSGIGRAVAIAVAREGADVVLNYLPSEEQDAQEVADLVREAGRTAVLAPADLTDEQATRGLVRTTVDAFGGIDLLVAVAGKQQYVEKLEDLTPEQFDATFKTNVYSLFWIVQEAVPHMPAGSTIVTTSSIQAYTPSPGLVDYATTKMAINTMSKALAQQLAPRGIRVNVVAPGPFWTPLQASGGQPTSALPEFGQETPLGRAGQPAELAAAYVYLSSAESSYVTGDTLNVNGGMPTP</sequence>